<gene>
    <name evidence="1" type="ORF">SAMN05216466_107112</name>
</gene>
<dbReference type="EMBL" id="FNCJ01000007">
    <property type="protein sequence ID" value="SDH10443.1"/>
    <property type="molecule type" value="Genomic_DNA"/>
</dbReference>
<accession>A0A1G7ZP01</accession>
<dbReference type="Proteomes" id="UP000199706">
    <property type="component" value="Unassembled WGS sequence"/>
</dbReference>
<organism evidence="1 2">
    <name type="scientific">Paraburkholderia phenazinium</name>
    <dbReference type="NCBI Taxonomy" id="60549"/>
    <lineage>
        <taxon>Bacteria</taxon>
        <taxon>Pseudomonadati</taxon>
        <taxon>Pseudomonadota</taxon>
        <taxon>Betaproteobacteria</taxon>
        <taxon>Burkholderiales</taxon>
        <taxon>Burkholderiaceae</taxon>
        <taxon>Paraburkholderia</taxon>
    </lineage>
</organism>
<sequence>MTTPIVIGYTTAELIEAMGNAGIHCSLDRFKRLAIELQQKALTQFVATDGPAVEIRVLGEEK</sequence>
<dbReference type="RefSeq" id="WP_090685764.1">
    <property type="nucleotide sequence ID" value="NZ_FNCJ01000007.1"/>
</dbReference>
<evidence type="ECO:0000313" key="2">
    <source>
        <dbReference type="Proteomes" id="UP000199706"/>
    </source>
</evidence>
<protein>
    <submittedName>
        <fullName evidence="1">Uncharacterized protein</fullName>
    </submittedName>
</protein>
<evidence type="ECO:0000313" key="1">
    <source>
        <dbReference type="EMBL" id="SDH10443.1"/>
    </source>
</evidence>
<proteinExistence type="predicted"/>
<dbReference type="AlphaFoldDB" id="A0A1G7ZP01"/>
<reference evidence="1 2" key="1">
    <citation type="submission" date="2016-10" db="EMBL/GenBank/DDBJ databases">
        <authorList>
            <person name="de Groot N.N."/>
        </authorList>
    </citation>
    <scope>NUCLEOTIDE SEQUENCE [LARGE SCALE GENOMIC DNA]</scope>
    <source>
        <strain evidence="1 2">LMG 2247</strain>
    </source>
</reference>
<name>A0A1G7ZP01_9BURK</name>